<comment type="caution">
    <text evidence="2">The sequence shown here is derived from an EMBL/GenBank/DDBJ whole genome shotgun (WGS) entry which is preliminary data.</text>
</comment>
<protein>
    <submittedName>
        <fullName evidence="2">Uncharacterized protein</fullName>
    </submittedName>
</protein>
<dbReference type="AlphaFoldDB" id="A0A9P6EC87"/>
<dbReference type="InterPro" id="IPR032675">
    <property type="entry name" value="LRR_dom_sf"/>
</dbReference>
<dbReference type="OrthoDB" id="3128006at2759"/>
<evidence type="ECO:0000256" key="1">
    <source>
        <dbReference type="SAM" id="MobiDB-lite"/>
    </source>
</evidence>
<accession>A0A9P6EC87</accession>
<feature type="region of interest" description="Disordered" evidence="1">
    <location>
        <begin position="1"/>
        <end position="23"/>
    </location>
</feature>
<feature type="non-terminal residue" evidence="2">
    <location>
        <position position="527"/>
    </location>
</feature>
<dbReference type="Proteomes" id="UP000807306">
    <property type="component" value="Unassembled WGS sequence"/>
</dbReference>
<name>A0A9P6EC87_9AGAR</name>
<proteinExistence type="predicted"/>
<gene>
    <name evidence="2" type="ORF">CPB83DRAFT_858001</name>
</gene>
<dbReference type="SUPFAM" id="SSF52047">
    <property type="entry name" value="RNI-like"/>
    <property type="match status" value="1"/>
</dbReference>
<keyword evidence="3" id="KW-1185">Reference proteome</keyword>
<dbReference type="Gene3D" id="3.80.10.10">
    <property type="entry name" value="Ribonuclease Inhibitor"/>
    <property type="match status" value="1"/>
</dbReference>
<feature type="compositionally biased region" description="Polar residues" evidence="1">
    <location>
        <begin position="61"/>
        <end position="71"/>
    </location>
</feature>
<evidence type="ECO:0000313" key="2">
    <source>
        <dbReference type="EMBL" id="KAF9526379.1"/>
    </source>
</evidence>
<feature type="region of interest" description="Disordered" evidence="1">
    <location>
        <begin position="35"/>
        <end position="71"/>
    </location>
</feature>
<reference evidence="2" key="1">
    <citation type="submission" date="2020-11" db="EMBL/GenBank/DDBJ databases">
        <authorList>
            <consortium name="DOE Joint Genome Institute"/>
            <person name="Ahrendt S."/>
            <person name="Riley R."/>
            <person name="Andreopoulos W."/>
            <person name="Labutti K."/>
            <person name="Pangilinan J."/>
            <person name="Ruiz-Duenas F.J."/>
            <person name="Barrasa J.M."/>
            <person name="Sanchez-Garcia M."/>
            <person name="Camarero S."/>
            <person name="Miyauchi S."/>
            <person name="Serrano A."/>
            <person name="Linde D."/>
            <person name="Babiker R."/>
            <person name="Drula E."/>
            <person name="Ayuso-Fernandez I."/>
            <person name="Pacheco R."/>
            <person name="Padilla G."/>
            <person name="Ferreira P."/>
            <person name="Barriuso J."/>
            <person name="Kellner H."/>
            <person name="Castanera R."/>
            <person name="Alfaro M."/>
            <person name="Ramirez L."/>
            <person name="Pisabarro A.G."/>
            <person name="Kuo A."/>
            <person name="Tritt A."/>
            <person name="Lipzen A."/>
            <person name="He G."/>
            <person name="Yan M."/>
            <person name="Ng V."/>
            <person name="Cullen D."/>
            <person name="Martin F."/>
            <person name="Rosso M.-N."/>
            <person name="Henrissat B."/>
            <person name="Hibbett D."/>
            <person name="Martinez A.T."/>
            <person name="Grigoriev I.V."/>
        </authorList>
    </citation>
    <scope>NUCLEOTIDE SEQUENCE</scope>
    <source>
        <strain evidence="2">CBS 506.95</strain>
    </source>
</reference>
<organism evidence="2 3">
    <name type="scientific">Crepidotus variabilis</name>
    <dbReference type="NCBI Taxonomy" id="179855"/>
    <lineage>
        <taxon>Eukaryota</taxon>
        <taxon>Fungi</taxon>
        <taxon>Dikarya</taxon>
        <taxon>Basidiomycota</taxon>
        <taxon>Agaricomycotina</taxon>
        <taxon>Agaricomycetes</taxon>
        <taxon>Agaricomycetidae</taxon>
        <taxon>Agaricales</taxon>
        <taxon>Agaricineae</taxon>
        <taxon>Crepidotaceae</taxon>
        <taxon>Crepidotus</taxon>
    </lineage>
</organism>
<sequence>MALMDLPNSDEGISCQAGPSRRPPTLHLSETYLSAHTSRHVPRSLSTSTVDSAKSVESPYNLDTSDCTSSNSECNDSEDLFSTLSEINLNVEHPDLESRLEALDIPFEIPFTLSDDTVYVCLDDQDEAWYSNLLTTNQPLESASFRVTTRLGRAFSISSHRATPQAMRAVLEGVKSVQLDVDLGRQRITSNESKVFQQISSTNLRDLSWTSCGAGINDKLPSEAFPWRTLRHDLPWNQLTHISMDCPLTVSDIHHILSTSSNLKSLTMNIMSLDWIDQSSSPSVFSSSSITAPSLQTLSITSISDLHSLFADVIMPELTRLSLDVAYNGLGLAPSGGKSPIDAGLNIPWGQLQHLDIQYRCFETCYLSPILSRLRSIRTLSLDGLPDSLNCANMLIPVSVVDRLMIGRGVQSGLTPVNLRVTDLKMTRCVFDPEQISAIKPINFYLGEFISVASFFRILEATKTLKTAEFSLENDVEKYQPPTRGVQILLSSLKLAVKDAHLETLIRQINWTSANPDFELQISCCQG</sequence>
<dbReference type="EMBL" id="MU157872">
    <property type="protein sequence ID" value="KAF9526379.1"/>
    <property type="molecule type" value="Genomic_DNA"/>
</dbReference>
<evidence type="ECO:0000313" key="3">
    <source>
        <dbReference type="Proteomes" id="UP000807306"/>
    </source>
</evidence>